<evidence type="ECO:0000313" key="4">
    <source>
        <dbReference type="EMBL" id="MXP74911.1"/>
    </source>
</evidence>
<proteinExistence type="predicted"/>
<evidence type="ECO:0000256" key="1">
    <source>
        <dbReference type="ARBA" id="ARBA00023125"/>
    </source>
</evidence>
<dbReference type="Gene3D" id="1.10.357.10">
    <property type="entry name" value="Tetracycline Repressor, domain 2"/>
    <property type="match status" value="1"/>
</dbReference>
<dbReference type="Pfam" id="PF00440">
    <property type="entry name" value="TetR_N"/>
    <property type="match status" value="1"/>
</dbReference>
<dbReference type="PRINTS" id="PR00455">
    <property type="entry name" value="HTHTETR"/>
</dbReference>
<evidence type="ECO:0000256" key="2">
    <source>
        <dbReference type="PROSITE-ProRule" id="PRU00335"/>
    </source>
</evidence>
<dbReference type="SUPFAM" id="SSF46689">
    <property type="entry name" value="Homeodomain-like"/>
    <property type="match status" value="1"/>
</dbReference>
<accession>A0A7X3MEF0</accession>
<dbReference type="GO" id="GO:0003677">
    <property type="term" value="F:DNA binding"/>
    <property type="evidence" value="ECO:0007669"/>
    <property type="project" value="UniProtKB-UniRule"/>
</dbReference>
<dbReference type="PANTHER" id="PTHR43479">
    <property type="entry name" value="ACREF/ENVCD OPERON REPRESSOR-RELATED"/>
    <property type="match status" value="1"/>
</dbReference>
<keyword evidence="5" id="KW-1185">Reference proteome</keyword>
<dbReference type="InterPro" id="IPR009057">
    <property type="entry name" value="Homeodomain-like_sf"/>
</dbReference>
<dbReference type="PROSITE" id="PS50977">
    <property type="entry name" value="HTH_TETR_2"/>
    <property type="match status" value="1"/>
</dbReference>
<keyword evidence="1 2" id="KW-0238">DNA-binding</keyword>
<organism evidence="4 5">
    <name type="scientific">Sporofaciens musculi</name>
    <dbReference type="NCBI Taxonomy" id="2681861"/>
    <lineage>
        <taxon>Bacteria</taxon>
        <taxon>Bacillati</taxon>
        <taxon>Bacillota</taxon>
        <taxon>Clostridia</taxon>
        <taxon>Lachnospirales</taxon>
        <taxon>Lachnospiraceae</taxon>
        <taxon>Sporofaciens</taxon>
    </lineage>
</organism>
<dbReference type="EMBL" id="WUQX01000001">
    <property type="protein sequence ID" value="MXP74911.1"/>
    <property type="molecule type" value="Genomic_DNA"/>
</dbReference>
<reference evidence="4 5" key="1">
    <citation type="submission" date="2019-12" db="EMBL/GenBank/DDBJ databases">
        <title>Sporaefaciens musculi gen. nov., sp. nov., a novel bacterium isolated from the caecum of an obese mouse.</title>
        <authorList>
            <person name="Rasmussen T.S."/>
            <person name="Streidl T."/>
            <person name="Hitch T.C.A."/>
            <person name="Wortmann E."/>
            <person name="Deptula P."/>
            <person name="Hansen M."/>
            <person name="Nielsen D.S."/>
            <person name="Clavel T."/>
            <person name="Vogensen F.K."/>
        </authorList>
    </citation>
    <scope>NUCLEOTIDE SEQUENCE [LARGE SCALE GENOMIC DNA]</scope>
    <source>
        <strain evidence="4 5">WCA-9-b2</strain>
    </source>
</reference>
<dbReference type="AlphaFoldDB" id="A0A7X3MEF0"/>
<feature type="domain" description="HTH tetR-type" evidence="3">
    <location>
        <begin position="11"/>
        <end position="71"/>
    </location>
</feature>
<dbReference type="Pfam" id="PF14278">
    <property type="entry name" value="TetR_C_8"/>
    <property type="match status" value="1"/>
</dbReference>
<comment type="caution">
    <text evidence="4">The sequence shown here is derived from an EMBL/GenBank/DDBJ whole genome shotgun (WGS) entry which is preliminary data.</text>
</comment>
<dbReference type="InterPro" id="IPR001647">
    <property type="entry name" value="HTH_TetR"/>
</dbReference>
<evidence type="ECO:0000259" key="3">
    <source>
        <dbReference type="PROSITE" id="PS50977"/>
    </source>
</evidence>
<dbReference type="InterPro" id="IPR050624">
    <property type="entry name" value="HTH-type_Tx_Regulator"/>
</dbReference>
<feature type="DNA-binding region" description="H-T-H motif" evidence="2">
    <location>
        <begin position="34"/>
        <end position="53"/>
    </location>
</feature>
<protein>
    <submittedName>
        <fullName evidence="4">TetR family transcriptional regulator</fullName>
    </submittedName>
</protein>
<evidence type="ECO:0000313" key="5">
    <source>
        <dbReference type="Proteomes" id="UP000460412"/>
    </source>
</evidence>
<dbReference type="InterPro" id="IPR039532">
    <property type="entry name" value="TetR_C_Firmicutes"/>
</dbReference>
<sequence length="181" mass="20809">MSTERKNQANQLARECIVTALMQLLKEKPLSAISISELTQRAGVSRMTYYRNYQSKEDIFSSYLDEALAHYQREARELSLDRQIYDSANLFHCFSYFEKHKEFLDSLFKSGLGHLLLTAISKYIVEAWYKPEDGIETYYGLQAFAGALYNLYISWSSNGSKETPAELVNLLQSIAPHTHNT</sequence>
<dbReference type="RefSeq" id="WP_159750240.1">
    <property type="nucleotide sequence ID" value="NZ_WUQX01000001.1"/>
</dbReference>
<gene>
    <name evidence="4" type="ORF">GN277_05815</name>
</gene>
<dbReference type="Proteomes" id="UP000460412">
    <property type="component" value="Unassembled WGS sequence"/>
</dbReference>
<dbReference type="PANTHER" id="PTHR43479:SF11">
    <property type="entry name" value="ACREF_ENVCD OPERON REPRESSOR-RELATED"/>
    <property type="match status" value="1"/>
</dbReference>
<name>A0A7X3MEF0_9FIRM</name>